<protein>
    <submittedName>
        <fullName evidence="1">Uncharacterized protein</fullName>
    </submittedName>
</protein>
<accession>A0A976SJ77</accession>
<evidence type="ECO:0000313" key="2">
    <source>
        <dbReference type="Proteomes" id="UP000244811"/>
    </source>
</evidence>
<dbReference type="Proteomes" id="UP000244811">
    <property type="component" value="Chromosome 2"/>
</dbReference>
<dbReference type="AlphaFoldDB" id="A0A976SJ77"/>
<name>A0A976SJ77_THEOR</name>
<sequence>MPIVFRLEDSTITSNFQSLPRRSIVSISSDKQICVALIDKLYTFKHEKNEVKLTCKASSTSFPRIEATKYNQPKLDEKLKTYYEDLQRVMCTNSAADIARFIWTCWTPKCKINEGEEVCLLCTITIDNSINLWLPIQEEKGPDLYKLENLLNISNSLIKEAARMDIRVFGSDGLREDSKKRVLFNLVTMGFTTCCFVEDPESNDRGFLCVLNIEEYIMLVWVSKEKMKEEVKEEEVTEVKRRRSVRSKKILEEEITEIVEEEEEEQTPKRKKKGTEKVLGMSGFTALNKDYFDLDGFDIKKCKDVFPVNSKVILSGKLSCRTVAAVRANSCNSLVAVCRKQLNFDVYFTDKEGIKKFNAQFALKQESEFLKIVNVKVSETKSLYRTEKIVESIKYFRITGTRENELLTGFSESTFLAHDLKRSETRQLECGSMPILSYSLEHQFMDQEKLALVNVVNGEGVVYRLLLDEETKIEMEEVVDKAKEFVPCFATLGSDEAMTYECLMKGSLLEINYSLGNKSVFYNLVLLMSKNADLELFLEYLATQRSNLLPNGTFFTLKEAENPFHQLTRAEDLLDLKPNDEFYESLLASYPCKCKKTQALTCFTLYLFAFMEASGTTPFEKSESVASNRNCEPLLSRMLQGAALGDSELLKIFETLNRMYKSQFLSDVATFVSKQ</sequence>
<evidence type="ECO:0000313" key="1">
    <source>
        <dbReference type="EMBL" id="UVC49848.1"/>
    </source>
</evidence>
<reference evidence="1" key="1">
    <citation type="submission" date="2022-07" db="EMBL/GenBank/DDBJ databases">
        <title>Evaluation of T. orientalis genome assembly methods using nanopore sequencing and analysis of variation between genomes.</title>
        <authorList>
            <person name="Yam J."/>
            <person name="Micallef M.L."/>
            <person name="Liu M."/>
            <person name="Djordjevic S.P."/>
            <person name="Bogema D.R."/>
            <person name="Jenkins C."/>
        </authorList>
    </citation>
    <scope>NUCLEOTIDE SEQUENCE</scope>
    <source>
        <strain evidence="1">Goon Nure</strain>
    </source>
</reference>
<gene>
    <name evidence="1" type="ORF">MACK_003462</name>
</gene>
<organism evidence="1 2">
    <name type="scientific">Theileria orientalis</name>
    <dbReference type="NCBI Taxonomy" id="68886"/>
    <lineage>
        <taxon>Eukaryota</taxon>
        <taxon>Sar</taxon>
        <taxon>Alveolata</taxon>
        <taxon>Apicomplexa</taxon>
        <taxon>Aconoidasida</taxon>
        <taxon>Piroplasmida</taxon>
        <taxon>Theileriidae</taxon>
        <taxon>Theileria</taxon>
    </lineage>
</organism>
<dbReference type="EMBL" id="CP056071">
    <property type="protein sequence ID" value="UVC49848.1"/>
    <property type="molecule type" value="Genomic_DNA"/>
</dbReference>
<proteinExistence type="predicted"/>